<dbReference type="AlphaFoldDB" id="A0A2J6RHD9"/>
<feature type="compositionally biased region" description="Basic and acidic residues" evidence="1">
    <location>
        <begin position="1"/>
        <end position="18"/>
    </location>
</feature>
<name>A0A2J6RHD9_HYAVF</name>
<organism evidence="2 3">
    <name type="scientific">Hyaloscypha variabilis (strain UAMH 11265 / GT02V1 / F)</name>
    <name type="common">Meliniomyces variabilis</name>
    <dbReference type="NCBI Taxonomy" id="1149755"/>
    <lineage>
        <taxon>Eukaryota</taxon>
        <taxon>Fungi</taxon>
        <taxon>Dikarya</taxon>
        <taxon>Ascomycota</taxon>
        <taxon>Pezizomycotina</taxon>
        <taxon>Leotiomycetes</taxon>
        <taxon>Helotiales</taxon>
        <taxon>Hyaloscyphaceae</taxon>
        <taxon>Hyaloscypha</taxon>
        <taxon>Hyaloscypha variabilis</taxon>
    </lineage>
</organism>
<proteinExistence type="predicted"/>
<dbReference type="EMBL" id="KZ613948">
    <property type="protein sequence ID" value="PMD37909.1"/>
    <property type="molecule type" value="Genomic_DNA"/>
</dbReference>
<feature type="region of interest" description="Disordered" evidence="1">
    <location>
        <begin position="430"/>
        <end position="454"/>
    </location>
</feature>
<feature type="region of interest" description="Disordered" evidence="1">
    <location>
        <begin position="1"/>
        <end position="61"/>
    </location>
</feature>
<feature type="compositionally biased region" description="Polar residues" evidence="1">
    <location>
        <begin position="25"/>
        <end position="45"/>
    </location>
</feature>
<evidence type="ECO:0000256" key="1">
    <source>
        <dbReference type="SAM" id="MobiDB-lite"/>
    </source>
</evidence>
<accession>A0A2J6RHD9</accession>
<gene>
    <name evidence="2" type="ORF">L207DRAFT_567692</name>
</gene>
<keyword evidence="3" id="KW-1185">Reference proteome</keyword>
<dbReference type="Proteomes" id="UP000235786">
    <property type="component" value="Unassembled WGS sequence"/>
</dbReference>
<protein>
    <submittedName>
        <fullName evidence="2">Uncharacterized protein</fullName>
    </submittedName>
</protein>
<sequence>MDRAEVALERLRRSEQASKVKKSSNPKGNATENATKAAAPNTSSAAEMPSTPMHEIAYSRGDPGRPIIVPHPSTPVNINDIDAFLHHLSVEKGETPGDRLTSEQAVIDGLTKWNSVYTIIQDPRPVIAHETGHKIGRNLAIRCIVQKKVQLLWMLYEKFNELELKAAENIRDMDSKEIDEYAIYGPTSWYFMSMSQHLFARSAKTAITTIAKSFTPRYEDYLRRVGIKKQMYKKAATAIKNNNGVVFGAGGPSYIDPAFGDFMSKLPDEVKQDFMFELAEARGGQVHGVAGSLGVGNPFQGSNPTGTMNRMGYKFDFEAATAPGGVVFGERVVVGDGAAVGGGAVFGGGTGGEGNTYAGATFVADAPGGEVSGDGRNAHSDNLKGMEETKKECFNNGTTKAPDGEVDADHGEGGGVRNYDFMAKVQLQDEFSSERAEGPPEGIGGDFYDNVEMS</sequence>
<evidence type="ECO:0000313" key="3">
    <source>
        <dbReference type="Proteomes" id="UP000235786"/>
    </source>
</evidence>
<evidence type="ECO:0000313" key="2">
    <source>
        <dbReference type="EMBL" id="PMD37909.1"/>
    </source>
</evidence>
<reference evidence="2 3" key="1">
    <citation type="submission" date="2016-04" db="EMBL/GenBank/DDBJ databases">
        <title>A degradative enzymes factory behind the ericoid mycorrhizal symbiosis.</title>
        <authorList>
            <consortium name="DOE Joint Genome Institute"/>
            <person name="Martino E."/>
            <person name="Morin E."/>
            <person name="Grelet G."/>
            <person name="Kuo A."/>
            <person name="Kohler A."/>
            <person name="Daghino S."/>
            <person name="Barry K."/>
            <person name="Choi C."/>
            <person name="Cichocki N."/>
            <person name="Clum A."/>
            <person name="Copeland A."/>
            <person name="Hainaut M."/>
            <person name="Haridas S."/>
            <person name="Labutti K."/>
            <person name="Lindquist E."/>
            <person name="Lipzen A."/>
            <person name="Khouja H.-R."/>
            <person name="Murat C."/>
            <person name="Ohm R."/>
            <person name="Olson A."/>
            <person name="Spatafora J."/>
            <person name="Veneault-Fourrey C."/>
            <person name="Henrissat B."/>
            <person name="Grigoriev I."/>
            <person name="Martin F."/>
            <person name="Perotto S."/>
        </authorList>
    </citation>
    <scope>NUCLEOTIDE SEQUENCE [LARGE SCALE GENOMIC DNA]</scope>
    <source>
        <strain evidence="2 3">F</strain>
    </source>
</reference>
<dbReference type="OrthoDB" id="3564727at2759"/>